<accession>A0A8W8JZS5</accession>
<dbReference type="PANTHER" id="PTHR45902:SF4">
    <property type="entry name" value="G-PROTEIN COUPLED RECEPTORS FAMILY 2 PROFILE 2 DOMAIN-CONTAINING PROTEIN"/>
    <property type="match status" value="1"/>
</dbReference>
<dbReference type="EnsemblMetazoa" id="G21255.1">
    <property type="protein sequence ID" value="G21255.1:cds"/>
    <property type="gene ID" value="G21255"/>
</dbReference>
<feature type="region of interest" description="Disordered" evidence="1">
    <location>
        <begin position="794"/>
        <end position="829"/>
    </location>
</feature>
<keyword evidence="2" id="KW-1133">Transmembrane helix</keyword>
<feature type="compositionally biased region" description="Polar residues" evidence="1">
    <location>
        <begin position="806"/>
        <end position="829"/>
    </location>
</feature>
<dbReference type="Gene3D" id="1.20.1070.10">
    <property type="entry name" value="Rhodopsin 7-helix transmembrane proteins"/>
    <property type="match status" value="1"/>
</dbReference>
<proteinExistence type="predicted"/>
<name>A0A8W8JZS5_MAGGI</name>
<feature type="transmembrane region" description="Helical" evidence="2">
    <location>
        <begin position="601"/>
        <end position="627"/>
    </location>
</feature>
<feature type="transmembrane region" description="Helical" evidence="2">
    <location>
        <begin position="688"/>
        <end position="708"/>
    </location>
</feature>
<keyword evidence="2" id="KW-0812">Transmembrane</keyword>
<dbReference type="AlphaFoldDB" id="A0A8W8JZS5"/>
<keyword evidence="4" id="KW-1185">Reference proteome</keyword>
<dbReference type="PANTHER" id="PTHR45902">
    <property type="entry name" value="LATROPHILIN RECEPTOR-LIKE PROTEIN A"/>
    <property type="match status" value="1"/>
</dbReference>
<feature type="transmembrane region" description="Helical" evidence="2">
    <location>
        <begin position="754"/>
        <end position="777"/>
    </location>
</feature>
<evidence type="ECO:0008006" key="5">
    <source>
        <dbReference type="Google" id="ProtNLM"/>
    </source>
</evidence>
<feature type="transmembrane region" description="Helical" evidence="2">
    <location>
        <begin position="729"/>
        <end position="748"/>
    </location>
</feature>
<dbReference type="Proteomes" id="UP000005408">
    <property type="component" value="Unassembled WGS sequence"/>
</dbReference>
<evidence type="ECO:0000256" key="1">
    <source>
        <dbReference type="SAM" id="MobiDB-lite"/>
    </source>
</evidence>
<reference evidence="3" key="1">
    <citation type="submission" date="2022-08" db="UniProtKB">
        <authorList>
            <consortium name="EnsemblMetazoa"/>
        </authorList>
    </citation>
    <scope>IDENTIFICATION</scope>
    <source>
        <strain evidence="3">05x7-T-G4-1.051#20</strain>
    </source>
</reference>
<evidence type="ECO:0000313" key="3">
    <source>
        <dbReference type="EnsemblMetazoa" id="G21255.1:cds"/>
    </source>
</evidence>
<feature type="transmembrane region" description="Helical" evidence="2">
    <location>
        <begin position="639"/>
        <end position="658"/>
    </location>
</feature>
<evidence type="ECO:0000256" key="2">
    <source>
        <dbReference type="SAM" id="Phobius"/>
    </source>
</evidence>
<keyword evidence="2" id="KW-0472">Membrane</keyword>
<protein>
    <recommendedName>
        <fullName evidence="5">G-protein coupled receptors family 2 profile 2 domain-containing protein</fullName>
    </recommendedName>
</protein>
<dbReference type="InterPro" id="IPR053231">
    <property type="entry name" value="GPCR_LN-TM7"/>
</dbReference>
<organism evidence="3 4">
    <name type="scientific">Magallana gigas</name>
    <name type="common">Pacific oyster</name>
    <name type="synonym">Crassostrea gigas</name>
    <dbReference type="NCBI Taxonomy" id="29159"/>
    <lineage>
        <taxon>Eukaryota</taxon>
        <taxon>Metazoa</taxon>
        <taxon>Spiralia</taxon>
        <taxon>Lophotrochozoa</taxon>
        <taxon>Mollusca</taxon>
        <taxon>Bivalvia</taxon>
        <taxon>Autobranchia</taxon>
        <taxon>Pteriomorphia</taxon>
        <taxon>Ostreida</taxon>
        <taxon>Ostreoidea</taxon>
        <taxon>Ostreidae</taxon>
        <taxon>Magallana</taxon>
    </lineage>
</organism>
<evidence type="ECO:0000313" key="4">
    <source>
        <dbReference type="Proteomes" id="UP000005408"/>
    </source>
</evidence>
<sequence>MSLYIDACGEKHMCYDWPNLTYYTPHPALSRCPPCLCDDSCFRNLNCCPDKFFERPLAVLASPSVYLADNPVRLSLPHTHLKSVDHSFIKYEIIETCPEFSNLEDKQRCEKSSIDLSFDAPVTSLANNFSYRNMFCAFCHGEKETNLITWNLAVKGNVSFEGDTPNSYHRCYFTEMSSLIKEEIFFISWDVPEFRIKFVNLSINTEFLVRFVKKTRVVGKRLKDNKHNDFEGVLKSLTTIAPSRICRADLLPGGVAPDRQCDCSYSCLFVGKCTCCVDTAIMHPIECISDTKFGHPQSEDLHKFAVVSNCYNNKYLLEISDKFEFETVKHLCETNPPSFDILIWSKKVTYKNIFCFLCNTNYSMVNDSLEHEQFEALEFTVKCPNQLNFIYAVNFTQLMNLAKTQGCHVTYATDKCILCETEDREVESRCPALPPEHPVKWLCENTSVNSFAYVDKYKNEFCQLCNSNRAYTKTEGANSCLTPNEELNICPESNNTSGGIPLSDEDEKTTLLKKWTIDDCKPTYGYKLYSVSPLRSLFSPVRIIKDTIPPKRNNKNIGELCYPGKILRKGSCVSIIEFPQNIKQFRVCVEEKQFSSATFDYGYVLEMFATILNVISIVSMMVLLILYMVVPGLRTLPGLNTMSTTFSLLCMQLTYMFANAVEKSSLFCTNKIGYGTTLCFVEDFVQNLATFIAPLLITCVVNIVMFTITVININSVKHIEKSKKDKSELVIFLKLFSLTGIVWIFQIVDGVLNISAFSFVATLLTSSQGTIIFLSFASSSRILKYLRSKRENKGKNEITDSKQTTRKGSGTSPLDLTKSTQAQGSSITI</sequence>